<dbReference type="SUPFAM" id="SSF54913">
    <property type="entry name" value="GlnB-like"/>
    <property type="match status" value="1"/>
</dbReference>
<dbReference type="InterPro" id="IPR011322">
    <property type="entry name" value="N-reg_PII-like_a/b"/>
</dbReference>
<gene>
    <name evidence="1" type="ORF">SAMN05192549_11760</name>
</gene>
<dbReference type="RefSeq" id="WP_008448029.1">
    <property type="nucleotide sequence ID" value="NZ_FRCX01000017.1"/>
</dbReference>
<keyword evidence="2" id="KW-1185">Reference proteome</keyword>
<organism evidence="1 2">
    <name type="scientific">Duganella sacchari</name>
    <dbReference type="NCBI Taxonomy" id="551987"/>
    <lineage>
        <taxon>Bacteria</taxon>
        <taxon>Pseudomonadati</taxon>
        <taxon>Pseudomonadota</taxon>
        <taxon>Betaproteobacteria</taxon>
        <taxon>Burkholderiales</taxon>
        <taxon>Oxalobacteraceae</taxon>
        <taxon>Telluria group</taxon>
        <taxon>Duganella</taxon>
    </lineage>
</organism>
<evidence type="ECO:0000313" key="2">
    <source>
        <dbReference type="Proteomes" id="UP000184339"/>
    </source>
</evidence>
<name>A0A1M7RB86_9BURK</name>
<accession>A0A1M7RB86</accession>
<evidence type="ECO:0000313" key="1">
    <source>
        <dbReference type="EMBL" id="SHN43544.1"/>
    </source>
</evidence>
<proteinExistence type="predicted"/>
<reference evidence="2" key="1">
    <citation type="submission" date="2016-11" db="EMBL/GenBank/DDBJ databases">
        <authorList>
            <person name="Varghese N."/>
            <person name="Submissions S."/>
        </authorList>
    </citation>
    <scope>NUCLEOTIDE SEQUENCE [LARGE SCALE GENOMIC DNA]</scope>
    <source>
        <strain evidence="2">Sac-22</strain>
    </source>
</reference>
<dbReference type="EMBL" id="FRCX01000017">
    <property type="protein sequence ID" value="SHN43544.1"/>
    <property type="molecule type" value="Genomic_DNA"/>
</dbReference>
<protein>
    <submittedName>
        <fullName evidence="1">Nitrogen regulatory protein PII</fullName>
    </submittedName>
</protein>
<dbReference type="InterPro" id="IPR015867">
    <property type="entry name" value="N-reg_PII/ATP_PRibTrfase_C"/>
</dbReference>
<dbReference type="Proteomes" id="UP000184339">
    <property type="component" value="Unassembled WGS sequence"/>
</dbReference>
<dbReference type="AlphaFoldDB" id="A0A1M7RB86"/>
<dbReference type="STRING" id="551987.SAMN05192549_11760"/>
<dbReference type="Gene3D" id="3.30.70.120">
    <property type="match status" value="1"/>
</dbReference>
<sequence>MKQLKAFIHPHRVRFVTEALRNSGLCDISNGVGCYNLTVSTVQRLYSGNDQGQQHYSLDLAEPVVAEAKLELICEDDLAPQLVSLIVQAGKPSKGWVFTTTIDAVAEIAGA</sequence>
<dbReference type="OrthoDB" id="8480258at2"/>